<dbReference type="Pfam" id="PF01381">
    <property type="entry name" value="HTH_3"/>
    <property type="match status" value="1"/>
</dbReference>
<dbReference type="InterPro" id="IPR001387">
    <property type="entry name" value="Cro/C1-type_HTH"/>
</dbReference>
<accession>A0ABY2SEV4</accession>
<dbReference type="Proteomes" id="UP000305202">
    <property type="component" value="Unassembled WGS sequence"/>
</dbReference>
<feature type="domain" description="HTH cro/C1-type" evidence="3">
    <location>
        <begin position="10"/>
        <end position="64"/>
    </location>
</feature>
<dbReference type="Gene3D" id="1.10.260.40">
    <property type="entry name" value="lambda repressor-like DNA-binding domains"/>
    <property type="match status" value="1"/>
</dbReference>
<proteinExistence type="predicted"/>
<dbReference type="PANTHER" id="PTHR46558">
    <property type="entry name" value="TRACRIPTIONAL REGULATORY PROTEIN-RELATED-RELATED"/>
    <property type="match status" value="1"/>
</dbReference>
<sequence>MKMTSLSDRMKMRRTELDLSQQRLADVVKVSHVTVYKWENGETEPRGKNLFLLSKALRCSPTWLMYGDEDQAPTPAAQLSSELDERQLKLLELFDSLPESEKERHLSELESKVDDLNALFEELLLARKNSKKK</sequence>
<organism evidence="4 5">
    <name type="scientific">Martelella alba</name>
    <dbReference type="NCBI Taxonomy" id="2590451"/>
    <lineage>
        <taxon>Bacteria</taxon>
        <taxon>Pseudomonadati</taxon>
        <taxon>Pseudomonadota</taxon>
        <taxon>Alphaproteobacteria</taxon>
        <taxon>Hyphomicrobiales</taxon>
        <taxon>Aurantimonadaceae</taxon>
        <taxon>Martelella</taxon>
    </lineage>
</organism>
<dbReference type="PROSITE" id="PS50943">
    <property type="entry name" value="HTH_CROC1"/>
    <property type="match status" value="1"/>
</dbReference>
<dbReference type="SMART" id="SM00530">
    <property type="entry name" value="HTH_XRE"/>
    <property type="match status" value="1"/>
</dbReference>
<evidence type="ECO:0000313" key="5">
    <source>
        <dbReference type="Proteomes" id="UP000305202"/>
    </source>
</evidence>
<gene>
    <name evidence="4" type="ORF">FCN80_24600</name>
</gene>
<dbReference type="NCBIfam" id="NF007257">
    <property type="entry name" value="PRK09706.1"/>
    <property type="match status" value="1"/>
</dbReference>
<name>A0ABY2SEV4_9HYPH</name>
<dbReference type="InterPro" id="IPR010982">
    <property type="entry name" value="Lambda_DNA-bd_dom_sf"/>
</dbReference>
<dbReference type="SUPFAM" id="SSF47413">
    <property type="entry name" value="lambda repressor-like DNA-binding domains"/>
    <property type="match status" value="1"/>
</dbReference>
<keyword evidence="1" id="KW-0238">DNA-binding</keyword>
<keyword evidence="2" id="KW-0175">Coiled coil</keyword>
<evidence type="ECO:0000259" key="3">
    <source>
        <dbReference type="PROSITE" id="PS50943"/>
    </source>
</evidence>
<reference evidence="4 5" key="1">
    <citation type="submission" date="2019-04" db="EMBL/GenBank/DDBJ databases">
        <authorList>
            <person name="Li M."/>
            <person name="Gao C."/>
        </authorList>
    </citation>
    <scope>NUCLEOTIDE SEQUENCE [LARGE SCALE GENOMIC DNA]</scope>
    <source>
        <strain evidence="4 5">BGMRC 2031</strain>
    </source>
</reference>
<evidence type="ECO:0000313" key="4">
    <source>
        <dbReference type="EMBL" id="TKI02576.1"/>
    </source>
</evidence>
<protein>
    <submittedName>
        <fullName evidence="4">Helix-turn-helix domain-containing protein</fullName>
    </submittedName>
</protein>
<evidence type="ECO:0000256" key="2">
    <source>
        <dbReference type="SAM" id="Coils"/>
    </source>
</evidence>
<comment type="caution">
    <text evidence="4">The sequence shown here is derived from an EMBL/GenBank/DDBJ whole genome shotgun (WGS) entry which is preliminary data.</text>
</comment>
<dbReference type="PANTHER" id="PTHR46558:SF4">
    <property type="entry name" value="DNA-BIDING PHAGE PROTEIN"/>
    <property type="match status" value="1"/>
</dbReference>
<evidence type="ECO:0000256" key="1">
    <source>
        <dbReference type="ARBA" id="ARBA00023125"/>
    </source>
</evidence>
<dbReference type="EMBL" id="SZPQ01000070">
    <property type="protein sequence ID" value="TKI02576.1"/>
    <property type="molecule type" value="Genomic_DNA"/>
</dbReference>
<keyword evidence="5" id="KW-1185">Reference proteome</keyword>
<feature type="coiled-coil region" evidence="2">
    <location>
        <begin position="99"/>
        <end position="126"/>
    </location>
</feature>
<dbReference type="CDD" id="cd00093">
    <property type="entry name" value="HTH_XRE"/>
    <property type="match status" value="1"/>
</dbReference>